<reference evidence="3" key="1">
    <citation type="submission" date="2020-10" db="EMBL/GenBank/DDBJ databases">
        <authorList>
            <person name="Gilroy R."/>
        </authorList>
    </citation>
    <scope>NUCLEOTIDE SEQUENCE</scope>
    <source>
        <strain evidence="3">ChiW13-3771</strain>
    </source>
</reference>
<protein>
    <submittedName>
        <fullName evidence="3">Alpha/beta hydrolase</fullName>
    </submittedName>
</protein>
<feature type="domain" description="BD-FAE-like" evidence="2">
    <location>
        <begin position="33"/>
        <end position="218"/>
    </location>
</feature>
<organism evidence="3 4">
    <name type="scientific">Candidatus Fimimorpha faecalis</name>
    <dbReference type="NCBI Taxonomy" id="2840824"/>
    <lineage>
        <taxon>Bacteria</taxon>
        <taxon>Bacillati</taxon>
        <taxon>Bacillota</taxon>
        <taxon>Clostridia</taxon>
        <taxon>Eubacteriales</taxon>
        <taxon>Candidatus Fimimorpha</taxon>
    </lineage>
</organism>
<sequence length="272" mass="30497">MKVEKRIISVNGMEAKLGIYLLENLESADPNLKRPMVVICPGGGYNHVSEREAEPVALKFMGMGFHACVLDYHVGPEVVFPQALLELAASVKEIREHAKEWKVDQNKIILCGFSAGGHLAGCLGMFWKEDWIREELGTTAQMIQPNGMILAYPVITSGEFAHKGSFEMLTGQTMEPALMEKLSLEEQVTENTPPVFLWHTYEDNTVPVENSLLLAMKLRQHNISLEMHIFPHGPHGISLGDKETARMNCEKDIQPRCQCWPDMAGQWINGLK</sequence>
<dbReference type="Gene3D" id="3.40.50.1820">
    <property type="entry name" value="alpha/beta hydrolase"/>
    <property type="match status" value="1"/>
</dbReference>
<dbReference type="AlphaFoldDB" id="A0A9D1JDB0"/>
<evidence type="ECO:0000256" key="1">
    <source>
        <dbReference type="ARBA" id="ARBA00022801"/>
    </source>
</evidence>
<reference evidence="3" key="2">
    <citation type="journal article" date="2021" name="PeerJ">
        <title>Extensive microbial diversity within the chicken gut microbiome revealed by metagenomics and culture.</title>
        <authorList>
            <person name="Gilroy R."/>
            <person name="Ravi A."/>
            <person name="Getino M."/>
            <person name="Pursley I."/>
            <person name="Horton D.L."/>
            <person name="Alikhan N.F."/>
            <person name="Baker D."/>
            <person name="Gharbi K."/>
            <person name="Hall N."/>
            <person name="Watson M."/>
            <person name="Adriaenssens E.M."/>
            <person name="Foster-Nyarko E."/>
            <person name="Jarju S."/>
            <person name="Secka A."/>
            <person name="Antonio M."/>
            <person name="Oren A."/>
            <person name="Chaudhuri R.R."/>
            <person name="La Ragione R."/>
            <person name="Hildebrand F."/>
            <person name="Pallen M.J."/>
        </authorList>
    </citation>
    <scope>NUCLEOTIDE SEQUENCE</scope>
    <source>
        <strain evidence="3">ChiW13-3771</strain>
    </source>
</reference>
<dbReference type="PANTHER" id="PTHR48081:SF6">
    <property type="entry name" value="PEPTIDASE S9 PROLYL OLIGOPEPTIDASE CATALYTIC DOMAIN-CONTAINING PROTEIN"/>
    <property type="match status" value="1"/>
</dbReference>
<proteinExistence type="predicted"/>
<dbReference type="InterPro" id="IPR050300">
    <property type="entry name" value="GDXG_lipolytic_enzyme"/>
</dbReference>
<dbReference type="EMBL" id="DVHN01000101">
    <property type="protein sequence ID" value="HIR88877.1"/>
    <property type="molecule type" value="Genomic_DNA"/>
</dbReference>
<dbReference type="Proteomes" id="UP000824201">
    <property type="component" value="Unassembled WGS sequence"/>
</dbReference>
<evidence type="ECO:0000313" key="3">
    <source>
        <dbReference type="EMBL" id="HIR88877.1"/>
    </source>
</evidence>
<evidence type="ECO:0000259" key="2">
    <source>
        <dbReference type="Pfam" id="PF20434"/>
    </source>
</evidence>
<evidence type="ECO:0000313" key="4">
    <source>
        <dbReference type="Proteomes" id="UP000824201"/>
    </source>
</evidence>
<accession>A0A9D1JDB0</accession>
<comment type="caution">
    <text evidence="3">The sequence shown here is derived from an EMBL/GenBank/DDBJ whole genome shotgun (WGS) entry which is preliminary data.</text>
</comment>
<dbReference type="Pfam" id="PF20434">
    <property type="entry name" value="BD-FAE"/>
    <property type="match status" value="1"/>
</dbReference>
<dbReference type="SUPFAM" id="SSF53474">
    <property type="entry name" value="alpha/beta-Hydrolases"/>
    <property type="match status" value="1"/>
</dbReference>
<dbReference type="InterPro" id="IPR029058">
    <property type="entry name" value="AB_hydrolase_fold"/>
</dbReference>
<dbReference type="GO" id="GO:0016787">
    <property type="term" value="F:hydrolase activity"/>
    <property type="evidence" value="ECO:0007669"/>
    <property type="project" value="UniProtKB-KW"/>
</dbReference>
<dbReference type="PANTHER" id="PTHR48081">
    <property type="entry name" value="AB HYDROLASE SUPERFAMILY PROTEIN C4A8.06C"/>
    <property type="match status" value="1"/>
</dbReference>
<keyword evidence="1 3" id="KW-0378">Hydrolase</keyword>
<dbReference type="InterPro" id="IPR049492">
    <property type="entry name" value="BD-FAE-like_dom"/>
</dbReference>
<gene>
    <name evidence="3" type="ORF">IAC96_08020</name>
</gene>
<name>A0A9D1JDB0_9FIRM</name>